<dbReference type="PANTHER" id="PTHR43345">
    <property type="entry name" value="3-ISOPROPYLMALATE DEHYDRATASE SMALL SUBUNIT 2-RELATED-RELATED"/>
    <property type="match status" value="1"/>
</dbReference>
<dbReference type="PATRIC" id="fig|891968.3.peg.1373"/>
<comment type="function">
    <text evidence="3">Catalyzes the isomerization between 2-isopropylmalate and 3-isopropylmalate, via the formation of 2-isopropylmaleate.</text>
</comment>
<dbReference type="NCBIfam" id="TIGR02087">
    <property type="entry name" value="LEUD_arch"/>
    <property type="match status" value="1"/>
</dbReference>
<dbReference type="InterPro" id="IPR015928">
    <property type="entry name" value="Aconitase/3IPM_dehydase_swvl"/>
</dbReference>
<dbReference type="PANTHER" id="PTHR43345:SF2">
    <property type="entry name" value="3-ISOPROPYLMALATE DEHYDRATASE SMALL SUBUNIT 1"/>
    <property type="match status" value="1"/>
</dbReference>
<protein>
    <recommendedName>
        <fullName evidence="3">3-isopropylmalate dehydratase small subunit</fullName>
        <ecNumber evidence="3">4.2.1.33</ecNumber>
    </recommendedName>
    <alternativeName>
        <fullName evidence="3">Alpha-IPM isomerase</fullName>
        <shortName evidence="3">IPMI</shortName>
    </alternativeName>
    <alternativeName>
        <fullName evidence="3">Isopropylmalate isomerase</fullName>
    </alternativeName>
</protein>
<dbReference type="EC" id="4.2.1.33" evidence="3"/>
<keyword evidence="6" id="KW-1185">Reference proteome</keyword>
<comment type="catalytic activity">
    <reaction evidence="3">
        <text>(2R,3S)-3-isopropylmalate = (2S)-2-isopropylmalate</text>
        <dbReference type="Rhea" id="RHEA:32287"/>
        <dbReference type="ChEBI" id="CHEBI:1178"/>
        <dbReference type="ChEBI" id="CHEBI:35121"/>
        <dbReference type="EC" id="4.2.1.33"/>
    </reaction>
</comment>
<gene>
    <name evidence="3" type="primary">leuD</name>
    <name evidence="5" type="ordered locus">Anamo_1377</name>
</gene>
<comment type="similarity">
    <text evidence="1 3">Belongs to the LeuD family. LeuD type 2 subfamily.</text>
</comment>
<dbReference type="InterPro" id="IPR011827">
    <property type="entry name" value="LeuD_type2/HacB/DmdB"/>
</dbReference>
<evidence type="ECO:0000313" key="6">
    <source>
        <dbReference type="Proteomes" id="UP000006061"/>
    </source>
</evidence>
<dbReference type="KEGG" id="amo:Anamo_1377"/>
<dbReference type="HOGENOM" id="CLU_081378_1_1_0"/>
<dbReference type="InterPro" id="IPR050075">
    <property type="entry name" value="LeuD"/>
</dbReference>
<dbReference type="UniPathway" id="UPA00048">
    <property type="reaction ID" value="UER00071"/>
</dbReference>
<keyword evidence="3" id="KW-0432">Leucine biosynthesis</keyword>
<comment type="subunit">
    <text evidence="3">Heterodimer of LeuC and LeuD.</text>
</comment>
<dbReference type="InterPro" id="IPR033940">
    <property type="entry name" value="IPMI_Swivel"/>
</dbReference>
<dbReference type="GO" id="GO:0003861">
    <property type="term" value="F:3-isopropylmalate dehydratase activity"/>
    <property type="evidence" value="ECO:0007669"/>
    <property type="project" value="UniProtKB-UniRule"/>
</dbReference>
<dbReference type="GO" id="GO:0009098">
    <property type="term" value="P:L-leucine biosynthetic process"/>
    <property type="evidence" value="ECO:0007669"/>
    <property type="project" value="UniProtKB-UniRule"/>
</dbReference>
<dbReference type="HAMAP" id="MF_01032">
    <property type="entry name" value="LeuD_type2"/>
    <property type="match status" value="1"/>
</dbReference>
<dbReference type="SUPFAM" id="SSF52016">
    <property type="entry name" value="LeuD/IlvD-like"/>
    <property type="match status" value="1"/>
</dbReference>
<reference evidence="6" key="1">
    <citation type="journal article" date="2013" name="Stand. Genomic Sci.">
        <title>Complete genome sequence of the moderate thermophile Anaerobaculum mobile type strain (NGA(T)).</title>
        <authorList>
            <person name="Mavromatis K."/>
            <person name="Stackebrandt E."/>
            <person name="Held B."/>
            <person name="Lapidus A."/>
            <person name="Nolan M."/>
            <person name="Lucas S."/>
            <person name="Hammon N."/>
            <person name="Deshpande S."/>
            <person name="Cheng J.F."/>
            <person name="Tapia R."/>
            <person name="Goodwin L.A."/>
            <person name="Pitluck S."/>
            <person name="Liolios K."/>
            <person name="Pagani I."/>
            <person name="Ivanova N."/>
            <person name="Mikhailova N."/>
            <person name="Huntemann M."/>
            <person name="Pati A."/>
            <person name="Chen A."/>
            <person name="Palaniappan K."/>
            <person name="Land M."/>
            <person name="Rohde M."/>
            <person name="Spring S."/>
            <person name="Goker M."/>
            <person name="Woyke T."/>
            <person name="Detter J.C."/>
            <person name="Bristow J."/>
            <person name="Eisen J.A."/>
            <person name="Markowitz V."/>
            <person name="Hugenholtz P."/>
            <person name="Klenk H.P."/>
            <person name="Kyrpides N.C."/>
        </authorList>
    </citation>
    <scope>NUCLEOTIDE SEQUENCE</scope>
    <source>
        <strain evidence="6">ATCC BAA-54 / DSM 13181 / NGA</strain>
    </source>
</reference>
<dbReference type="InterPro" id="IPR000573">
    <property type="entry name" value="AconitaseA/IPMdHydase_ssu_swvl"/>
</dbReference>
<dbReference type="eggNOG" id="COG0066">
    <property type="taxonomic scope" value="Bacteria"/>
</dbReference>
<keyword evidence="3" id="KW-0028">Amino-acid biosynthesis</keyword>
<evidence type="ECO:0000259" key="4">
    <source>
        <dbReference type="Pfam" id="PF00694"/>
    </source>
</evidence>
<keyword evidence="2 3" id="KW-0456">Lyase</keyword>
<sequence>MSSLDVVRGRIFIFGDNIDTDQIYPGRYLELTEPGDIATHVMEGADASFPSKVKVGDIIVAGKNFGCGSSREHAVITLQAAGIKAVVAKSFARIFYRNAINRGLCVIEVQGLDLSKIQDGLTVNIDVRNGKISFSNGYELSFVPFSEHILDILAAGGVIPLYKAKMKGEVAEGV</sequence>
<comment type="pathway">
    <text evidence="3">Amino-acid biosynthesis; L-leucine biosynthesis; L-leucine from 3-methyl-2-oxobutanoate: step 2/4.</text>
</comment>
<accession>I4BXH9</accession>
<dbReference type="EMBL" id="CP003198">
    <property type="protein sequence ID" value="AFM21986.1"/>
    <property type="molecule type" value="Genomic_DNA"/>
</dbReference>
<evidence type="ECO:0000313" key="5">
    <source>
        <dbReference type="EMBL" id="AFM21986.1"/>
    </source>
</evidence>
<evidence type="ECO:0000256" key="2">
    <source>
        <dbReference type="ARBA" id="ARBA00023239"/>
    </source>
</evidence>
<name>I4BXH9_ACEMN</name>
<dbReference type="CDD" id="cd01577">
    <property type="entry name" value="IPMI_Swivel"/>
    <property type="match status" value="1"/>
</dbReference>
<dbReference type="Proteomes" id="UP000006061">
    <property type="component" value="Chromosome"/>
</dbReference>
<evidence type="ECO:0000256" key="3">
    <source>
        <dbReference type="HAMAP-Rule" id="MF_01032"/>
    </source>
</evidence>
<keyword evidence="3" id="KW-0100">Branched-chain amino acid biosynthesis</keyword>
<dbReference type="AlphaFoldDB" id="I4BXH9"/>
<dbReference type="Pfam" id="PF00694">
    <property type="entry name" value="Aconitase_C"/>
    <property type="match status" value="1"/>
</dbReference>
<dbReference type="Gene3D" id="3.20.19.10">
    <property type="entry name" value="Aconitase, domain 4"/>
    <property type="match status" value="1"/>
</dbReference>
<dbReference type="STRING" id="891968.Anamo_1377"/>
<organism evidence="5 6">
    <name type="scientific">Acetomicrobium mobile (strain ATCC BAA-54 / DSM 13181 / JCM 12221 / NGA)</name>
    <name type="common">Anaerobaculum mobile</name>
    <dbReference type="NCBI Taxonomy" id="891968"/>
    <lineage>
        <taxon>Bacteria</taxon>
        <taxon>Thermotogati</taxon>
        <taxon>Synergistota</taxon>
        <taxon>Synergistia</taxon>
        <taxon>Synergistales</taxon>
        <taxon>Acetomicrobiaceae</taxon>
        <taxon>Acetomicrobium</taxon>
    </lineage>
</organism>
<feature type="domain" description="Aconitase A/isopropylmalate dehydratase small subunit swivel" evidence="4">
    <location>
        <begin position="42"/>
        <end position="109"/>
    </location>
</feature>
<proteinExistence type="inferred from homology"/>
<evidence type="ECO:0000256" key="1">
    <source>
        <dbReference type="ARBA" id="ARBA00009869"/>
    </source>
</evidence>